<sequence>MRSLIAANYETYRDLRTSARENHLVRLVGSALVSIFFAVFFNIATNSGIIVTALAVLTGFIFAALCSDHSLVDARLPVPKDELQVAEIVRLGHLATNFQSRSAYFIFLAICTIGLLVLISTAALPEQDRLIPASTFAFLDSYSLNECLPTFFRTLRVFLASFAAFMSLECVYTFYRLSETTLAIVYARRIYLRSERL</sequence>
<organism evidence="1 2">
    <name type="scientific">Nitrobacter winogradskyi</name>
    <name type="common">Nitrobacter agilis</name>
    <dbReference type="NCBI Taxonomy" id="913"/>
    <lineage>
        <taxon>Bacteria</taxon>
        <taxon>Pseudomonadati</taxon>
        <taxon>Pseudomonadota</taxon>
        <taxon>Alphaproteobacteria</taxon>
        <taxon>Hyphomicrobiales</taxon>
        <taxon>Nitrobacteraceae</taxon>
        <taxon>Nitrobacter</taxon>
    </lineage>
</organism>
<dbReference type="EMBL" id="JALJZS010000001">
    <property type="protein sequence ID" value="MCP1998419.1"/>
    <property type="molecule type" value="Genomic_DNA"/>
</dbReference>
<gene>
    <name evidence="1" type="ORF">J2S34_000841</name>
</gene>
<evidence type="ECO:0000313" key="1">
    <source>
        <dbReference type="EMBL" id="MCP1998419.1"/>
    </source>
</evidence>
<protein>
    <submittedName>
        <fullName evidence="1">Uncharacterized protein</fullName>
    </submittedName>
</protein>
<evidence type="ECO:0000313" key="2">
    <source>
        <dbReference type="Proteomes" id="UP001205486"/>
    </source>
</evidence>
<dbReference type="Proteomes" id="UP001205486">
    <property type="component" value="Unassembled WGS sequence"/>
</dbReference>
<reference evidence="1" key="1">
    <citation type="submission" date="2022-03" db="EMBL/GenBank/DDBJ databases">
        <title>Interactions between chemoautotrophic and heterotrophic bacteria.</title>
        <authorList>
            <person name="Santoro A."/>
        </authorList>
    </citation>
    <scope>NUCLEOTIDE SEQUENCE</scope>
    <source>
        <strain evidence="1">Nb-106</strain>
    </source>
</reference>
<accession>A0ACC6AFA6</accession>
<proteinExistence type="predicted"/>
<comment type="caution">
    <text evidence="1">The sequence shown here is derived from an EMBL/GenBank/DDBJ whole genome shotgun (WGS) entry which is preliminary data.</text>
</comment>
<keyword evidence="2" id="KW-1185">Reference proteome</keyword>
<name>A0ACC6AFA6_NITWI</name>